<feature type="region of interest" description="Disordered" evidence="1">
    <location>
        <begin position="1"/>
        <end position="39"/>
    </location>
</feature>
<sequence length="89" mass="9786">MSGLDDLLGPKFPGPAPRQRNMGPSQARPQVGRGTVGATFRRRRKQLPYVMYKLPLTSTHVSKGISPLQKSICLLPITNKPSWTSTSPE</sequence>
<evidence type="ECO:0000313" key="2">
    <source>
        <dbReference type="EMBL" id="CAK9255833.1"/>
    </source>
</evidence>
<evidence type="ECO:0000256" key="1">
    <source>
        <dbReference type="SAM" id="MobiDB-lite"/>
    </source>
</evidence>
<name>A0ABP0VN19_9BRYO</name>
<reference evidence="2 3" key="1">
    <citation type="submission" date="2024-02" db="EMBL/GenBank/DDBJ databases">
        <authorList>
            <consortium name="ELIXIR-Norway"/>
            <consortium name="Elixir Norway"/>
        </authorList>
    </citation>
    <scope>NUCLEOTIDE SEQUENCE [LARGE SCALE GENOMIC DNA]</scope>
</reference>
<evidence type="ECO:0000313" key="3">
    <source>
        <dbReference type="Proteomes" id="UP001497444"/>
    </source>
</evidence>
<organism evidence="2 3">
    <name type="scientific">Sphagnum jensenii</name>
    <dbReference type="NCBI Taxonomy" id="128206"/>
    <lineage>
        <taxon>Eukaryota</taxon>
        <taxon>Viridiplantae</taxon>
        <taxon>Streptophyta</taxon>
        <taxon>Embryophyta</taxon>
        <taxon>Bryophyta</taxon>
        <taxon>Sphagnophytina</taxon>
        <taxon>Sphagnopsida</taxon>
        <taxon>Sphagnales</taxon>
        <taxon>Sphagnaceae</taxon>
        <taxon>Sphagnum</taxon>
    </lineage>
</organism>
<protein>
    <submittedName>
        <fullName evidence="2">Uncharacterized protein</fullName>
    </submittedName>
</protein>
<accession>A0ABP0VN19</accession>
<dbReference type="Proteomes" id="UP001497444">
    <property type="component" value="Chromosome 1"/>
</dbReference>
<dbReference type="EMBL" id="OZ020096">
    <property type="protein sequence ID" value="CAK9255833.1"/>
    <property type="molecule type" value="Genomic_DNA"/>
</dbReference>
<proteinExistence type="predicted"/>
<keyword evidence="3" id="KW-1185">Reference proteome</keyword>
<gene>
    <name evidence="2" type="ORF">CSSPJE1EN1_LOCUS1311</name>
</gene>